<sequence length="165" mass="19484">MSKEEEVSDFEIEEFVRCFNRDEEYHINYNLYGPANPMRPDEFDDKPYICKFSPTGICHMLTCMCLEDNAYDVKDNDWYTGICLECDNKILNKKSAWRMPCKNGGFLNCYCSEQHMVARLVENEDDEYIALAKVMKAIRMKFPISYVNIDKINDFTIIKENNFDL</sequence>
<accession>A0A6C0BEJ9</accession>
<protein>
    <submittedName>
        <fullName evidence="1">Uncharacterized protein</fullName>
    </submittedName>
</protein>
<proteinExistence type="predicted"/>
<name>A0A6C0BEJ9_9ZZZZ</name>
<organism evidence="1">
    <name type="scientific">viral metagenome</name>
    <dbReference type="NCBI Taxonomy" id="1070528"/>
    <lineage>
        <taxon>unclassified sequences</taxon>
        <taxon>metagenomes</taxon>
        <taxon>organismal metagenomes</taxon>
    </lineage>
</organism>
<reference evidence="1" key="1">
    <citation type="journal article" date="2020" name="Nature">
        <title>Giant virus diversity and host interactions through global metagenomics.</title>
        <authorList>
            <person name="Schulz F."/>
            <person name="Roux S."/>
            <person name="Paez-Espino D."/>
            <person name="Jungbluth S."/>
            <person name="Walsh D.A."/>
            <person name="Denef V.J."/>
            <person name="McMahon K.D."/>
            <person name="Konstantinidis K.T."/>
            <person name="Eloe-Fadrosh E.A."/>
            <person name="Kyrpides N.C."/>
            <person name="Woyke T."/>
        </authorList>
    </citation>
    <scope>NUCLEOTIDE SEQUENCE</scope>
    <source>
        <strain evidence="1">GVMAG-M-3300010160-4</strain>
    </source>
</reference>
<dbReference type="AlphaFoldDB" id="A0A6C0BEJ9"/>
<dbReference type="EMBL" id="MN739120">
    <property type="protein sequence ID" value="QHS89803.1"/>
    <property type="molecule type" value="Genomic_DNA"/>
</dbReference>
<evidence type="ECO:0000313" key="1">
    <source>
        <dbReference type="EMBL" id="QHS89803.1"/>
    </source>
</evidence>